<evidence type="ECO:0000256" key="3">
    <source>
        <dbReference type="ARBA" id="ARBA00022729"/>
    </source>
</evidence>
<dbReference type="PANTHER" id="PTHR30061:SF50">
    <property type="entry name" value="MALTOSE_MALTODEXTRIN-BINDING PERIPLASMIC PROTEIN"/>
    <property type="match status" value="1"/>
</dbReference>
<dbReference type="SUPFAM" id="SSF53850">
    <property type="entry name" value="Periplasmic binding protein-like II"/>
    <property type="match status" value="1"/>
</dbReference>
<keyword evidence="3 4" id="KW-0732">Signal</keyword>
<keyword evidence="6" id="KW-1185">Reference proteome</keyword>
<keyword evidence="2" id="KW-0813">Transport</keyword>
<dbReference type="InterPro" id="IPR006059">
    <property type="entry name" value="SBP"/>
</dbReference>
<feature type="chain" id="PRO_5005318487" evidence="4">
    <location>
        <begin position="28"/>
        <end position="419"/>
    </location>
</feature>
<gene>
    <name evidence="5" type="ORF">AIOL_004367</name>
</gene>
<dbReference type="GO" id="GO:0015768">
    <property type="term" value="P:maltose transport"/>
    <property type="evidence" value="ECO:0007669"/>
    <property type="project" value="TreeGrafter"/>
</dbReference>
<organism evidence="5 6">
    <name type="scientific">Candidatus Rhodobacter oscarellae</name>
    <dbReference type="NCBI Taxonomy" id="1675527"/>
    <lineage>
        <taxon>Bacteria</taxon>
        <taxon>Pseudomonadati</taxon>
        <taxon>Pseudomonadota</taxon>
        <taxon>Alphaproteobacteria</taxon>
        <taxon>Rhodobacterales</taxon>
        <taxon>Rhodobacter group</taxon>
        <taxon>Rhodobacter</taxon>
    </lineage>
</organism>
<dbReference type="EMBL" id="LFTY01000002">
    <property type="protein sequence ID" value="KMW59385.1"/>
    <property type="molecule type" value="Genomic_DNA"/>
</dbReference>
<sequence>MNTIKFKALALSAATGIATLLGSAANAVEIEYWQYFFDARVAAMEQLIDNFEAANPDITVKMTHFPYADYRTKVAAAIPAGEGPDVVQLFYGWLNDYVEAELIQPLPADAFPAATIDEEFFPMVQAMKDGDAYWALPTAVRSLALFYNERLLAEAGVEPPTTMEEMIAAAAAMTKRDGAGNLTQVGMTAGMTAQDHHWWREGLIRQMGGEPYMADYTKVNYNSDAGLKALEFYTSLFTGDDAVTAIGFMDEPQAAFKAGRAGMHIDGSFRIGSLNKTRGLKWGVTELPATADGAQSNYSSYWVNAITTKAEGEKYDAAVKFMAYVTSDEAMQIWLDVVGELPAKPSVGLTEANANNDVYGPFIRGLAYANTTKFANESAQRQLMVEMVERITLEGMSPAESLALAAEAEQKILDEYYAD</sequence>
<dbReference type="GO" id="GO:0042956">
    <property type="term" value="P:maltodextrin transmembrane transport"/>
    <property type="evidence" value="ECO:0007669"/>
    <property type="project" value="TreeGrafter"/>
</dbReference>
<evidence type="ECO:0000313" key="6">
    <source>
        <dbReference type="Proteomes" id="UP000037178"/>
    </source>
</evidence>
<dbReference type="Pfam" id="PF13416">
    <property type="entry name" value="SBP_bac_8"/>
    <property type="match status" value="1"/>
</dbReference>
<dbReference type="PATRIC" id="fig|1675527.3.peg.4569"/>
<evidence type="ECO:0000256" key="4">
    <source>
        <dbReference type="SAM" id="SignalP"/>
    </source>
</evidence>
<evidence type="ECO:0000313" key="5">
    <source>
        <dbReference type="EMBL" id="KMW59385.1"/>
    </source>
</evidence>
<comment type="caution">
    <text evidence="5">The sequence shown here is derived from an EMBL/GenBank/DDBJ whole genome shotgun (WGS) entry which is preliminary data.</text>
</comment>
<evidence type="ECO:0000256" key="1">
    <source>
        <dbReference type="ARBA" id="ARBA00008520"/>
    </source>
</evidence>
<feature type="signal peptide" evidence="4">
    <location>
        <begin position="1"/>
        <end position="27"/>
    </location>
</feature>
<proteinExistence type="inferred from homology"/>
<dbReference type="PANTHER" id="PTHR30061">
    <property type="entry name" value="MALTOSE-BINDING PERIPLASMIC PROTEIN"/>
    <property type="match status" value="1"/>
</dbReference>
<accession>A0A0J9E9C2</accession>
<protein>
    <submittedName>
        <fullName evidence="5">Glycerol-3-phosphate ABC transporter, periplasmic glycerol-3-phosphate-binding protein</fullName>
    </submittedName>
</protein>
<dbReference type="STRING" id="1675527.AIOL_004367"/>
<evidence type="ECO:0000256" key="2">
    <source>
        <dbReference type="ARBA" id="ARBA00022448"/>
    </source>
</evidence>
<dbReference type="GO" id="GO:0055052">
    <property type="term" value="C:ATP-binding cassette (ABC) transporter complex, substrate-binding subunit-containing"/>
    <property type="evidence" value="ECO:0007669"/>
    <property type="project" value="TreeGrafter"/>
</dbReference>
<comment type="similarity">
    <text evidence="1">Belongs to the bacterial solute-binding protein 1 family.</text>
</comment>
<dbReference type="Proteomes" id="UP000037178">
    <property type="component" value="Unassembled WGS sequence"/>
</dbReference>
<reference evidence="5 6" key="1">
    <citation type="submission" date="2015-06" db="EMBL/GenBank/DDBJ databases">
        <title>Draft genome sequence of an Alphaproteobacteria species associated to the Mediterranean sponge Oscarella lobularis.</title>
        <authorList>
            <person name="Jourda C."/>
            <person name="Santini S."/>
            <person name="Claverie J.-M."/>
        </authorList>
    </citation>
    <scope>NUCLEOTIDE SEQUENCE [LARGE SCALE GENOMIC DNA]</scope>
    <source>
        <strain evidence="5">IGS</strain>
    </source>
</reference>
<dbReference type="Gene3D" id="3.40.190.10">
    <property type="entry name" value="Periplasmic binding protein-like II"/>
    <property type="match status" value="1"/>
</dbReference>
<dbReference type="OrthoDB" id="9811951at2"/>
<dbReference type="GO" id="GO:1901982">
    <property type="term" value="F:maltose binding"/>
    <property type="evidence" value="ECO:0007669"/>
    <property type="project" value="TreeGrafter"/>
</dbReference>
<name>A0A0J9E9C2_9RHOB</name>
<dbReference type="AlphaFoldDB" id="A0A0J9E9C2"/>
<dbReference type="RefSeq" id="WP_082152723.1">
    <property type="nucleotide sequence ID" value="NZ_LFTY01000002.1"/>
</dbReference>